<dbReference type="InterPro" id="IPR044666">
    <property type="entry name" value="Cyclophilin_A-like"/>
</dbReference>
<keyword evidence="4 6" id="KW-0697">Rotamase</keyword>
<dbReference type="Gene3D" id="3.10.50.40">
    <property type="match status" value="1"/>
</dbReference>
<dbReference type="EMBL" id="CP027062">
    <property type="protein sequence ID" value="AVI49766.1"/>
    <property type="molecule type" value="Genomic_DNA"/>
</dbReference>
<dbReference type="RefSeq" id="WP_105214041.1">
    <property type="nucleotide sequence ID" value="NZ_CP027062.1"/>
</dbReference>
<evidence type="ECO:0000259" key="8">
    <source>
        <dbReference type="PROSITE" id="PS50059"/>
    </source>
</evidence>
<dbReference type="PROSITE" id="PS50059">
    <property type="entry name" value="FKBP_PPIASE"/>
    <property type="match status" value="1"/>
</dbReference>
<evidence type="ECO:0000256" key="6">
    <source>
        <dbReference type="PROSITE-ProRule" id="PRU00277"/>
    </source>
</evidence>
<dbReference type="PANTHER" id="PTHR45625">
    <property type="entry name" value="PEPTIDYL-PROLYL CIS-TRANS ISOMERASE-RELATED"/>
    <property type="match status" value="1"/>
</dbReference>
<organism evidence="10 11">
    <name type="scientific">Pukyongia salina</name>
    <dbReference type="NCBI Taxonomy" id="2094025"/>
    <lineage>
        <taxon>Bacteria</taxon>
        <taxon>Pseudomonadati</taxon>
        <taxon>Bacteroidota</taxon>
        <taxon>Flavobacteriia</taxon>
        <taxon>Flavobacteriales</taxon>
        <taxon>Flavobacteriaceae</taxon>
        <taxon>Pukyongia</taxon>
    </lineage>
</organism>
<dbReference type="InterPro" id="IPR002130">
    <property type="entry name" value="Cyclophilin-type_PPIase_dom"/>
</dbReference>
<dbReference type="GO" id="GO:0003755">
    <property type="term" value="F:peptidyl-prolyl cis-trans isomerase activity"/>
    <property type="evidence" value="ECO:0007669"/>
    <property type="project" value="UniProtKB-KW"/>
</dbReference>
<dbReference type="InterPro" id="IPR029000">
    <property type="entry name" value="Cyclophilin-like_dom_sf"/>
</dbReference>
<dbReference type="PROSITE" id="PS00170">
    <property type="entry name" value="CSA_PPIASE_1"/>
    <property type="match status" value="1"/>
</dbReference>
<evidence type="ECO:0000256" key="4">
    <source>
        <dbReference type="ARBA" id="ARBA00023110"/>
    </source>
</evidence>
<evidence type="ECO:0000256" key="2">
    <source>
        <dbReference type="ARBA" id="ARBA00007365"/>
    </source>
</evidence>
<evidence type="ECO:0000313" key="11">
    <source>
        <dbReference type="Proteomes" id="UP000238442"/>
    </source>
</evidence>
<gene>
    <name evidence="10" type="ORF">C5O00_00740</name>
</gene>
<sequence>MRKLSLLLILLLSATVFTACEDKYPDLPEGVYAEFVTNKGTFVAKLYNDRTPITTANFVSLAEGTNKMVDSIHLGKPYYNGLIFHRVIKDFMIQGGDPNGDGSGNPGYRFPDEFVDSLKHDRKGILSMANSGPATNGSQFFITLKETPWLDGKHTVFGEVVIGQEIVDSIGVTPTEKPGDKPVEDVVMQEVNIIKRGNVSVLDFAEELKKIEAQQEAKRQALERLAIDKAVSFVNMKMEADSTESGLKYAYQERGDGPKPKDGQDMLINYTGYYTNGQMFNTSLLEVAELYDNVKPAKRDRGQYVPIVTNTNDPRLIPGFREALQIMRVGDKMTIFIPSHLGYGEAGNRPYIPPNTDLIFEVEFLEIPTGE</sequence>
<dbReference type="Pfam" id="PF00160">
    <property type="entry name" value="Pro_isomerase"/>
    <property type="match status" value="1"/>
</dbReference>
<dbReference type="PRINTS" id="PR00153">
    <property type="entry name" value="CSAPPISMRASE"/>
</dbReference>
<evidence type="ECO:0000313" key="10">
    <source>
        <dbReference type="EMBL" id="AVI49766.1"/>
    </source>
</evidence>
<dbReference type="GO" id="GO:0006457">
    <property type="term" value="P:protein folding"/>
    <property type="evidence" value="ECO:0007669"/>
    <property type="project" value="InterPro"/>
</dbReference>
<comment type="similarity">
    <text evidence="2">Belongs to the cyclophilin-type PPIase family.</text>
</comment>
<evidence type="ECO:0000259" key="9">
    <source>
        <dbReference type="PROSITE" id="PS50072"/>
    </source>
</evidence>
<dbReference type="PROSITE" id="PS51257">
    <property type="entry name" value="PROKAR_LIPOPROTEIN"/>
    <property type="match status" value="1"/>
</dbReference>
<dbReference type="Gene3D" id="2.40.100.10">
    <property type="entry name" value="Cyclophilin-like"/>
    <property type="match status" value="1"/>
</dbReference>
<dbReference type="SUPFAM" id="SSF54534">
    <property type="entry name" value="FKBP-like"/>
    <property type="match status" value="1"/>
</dbReference>
<dbReference type="EC" id="5.2.1.8" evidence="3 6"/>
<evidence type="ECO:0000256" key="3">
    <source>
        <dbReference type="ARBA" id="ARBA00013194"/>
    </source>
</evidence>
<evidence type="ECO:0000256" key="5">
    <source>
        <dbReference type="ARBA" id="ARBA00023235"/>
    </source>
</evidence>
<feature type="signal peptide" evidence="7">
    <location>
        <begin position="1"/>
        <end position="19"/>
    </location>
</feature>
<feature type="domain" description="PPIase cyclophilin-type" evidence="9">
    <location>
        <begin position="40"/>
        <end position="193"/>
    </location>
</feature>
<dbReference type="Pfam" id="PF00254">
    <property type="entry name" value="FKBP_C"/>
    <property type="match status" value="1"/>
</dbReference>
<feature type="domain" description="PPIase FKBP-type" evidence="8">
    <location>
        <begin position="263"/>
        <end position="368"/>
    </location>
</feature>
<keyword evidence="11" id="KW-1185">Reference proteome</keyword>
<protein>
    <recommendedName>
        <fullName evidence="3 6">peptidylprolyl isomerase</fullName>
        <ecNumber evidence="3 6">5.2.1.8</ecNumber>
    </recommendedName>
</protein>
<dbReference type="InterPro" id="IPR046357">
    <property type="entry name" value="PPIase_dom_sf"/>
</dbReference>
<keyword evidence="7" id="KW-0732">Signal</keyword>
<reference evidence="10 11" key="1">
    <citation type="submission" date="2018-02" db="EMBL/GenBank/DDBJ databases">
        <title>Genomic analysis of the strain RR4-38 isolated from a seawater recirculating aquaculture system.</title>
        <authorList>
            <person name="Kim Y.-S."/>
            <person name="Jang Y.H."/>
            <person name="Kim K.-H."/>
        </authorList>
    </citation>
    <scope>NUCLEOTIDE SEQUENCE [LARGE SCALE GENOMIC DNA]</scope>
    <source>
        <strain evidence="10 11">RR4-38</strain>
    </source>
</reference>
<dbReference type="Proteomes" id="UP000238442">
    <property type="component" value="Chromosome"/>
</dbReference>
<accession>A0A2S0HSY0</accession>
<proteinExistence type="inferred from homology"/>
<evidence type="ECO:0000256" key="7">
    <source>
        <dbReference type="SAM" id="SignalP"/>
    </source>
</evidence>
<keyword evidence="5 6" id="KW-0413">Isomerase</keyword>
<dbReference type="InterPro" id="IPR001179">
    <property type="entry name" value="PPIase_FKBP_dom"/>
</dbReference>
<dbReference type="OrthoDB" id="9807797at2"/>
<dbReference type="PANTHER" id="PTHR45625:SF4">
    <property type="entry name" value="PEPTIDYLPROLYL ISOMERASE DOMAIN AND WD REPEAT-CONTAINING PROTEIN 1"/>
    <property type="match status" value="1"/>
</dbReference>
<dbReference type="SUPFAM" id="SSF50891">
    <property type="entry name" value="Cyclophilin-like"/>
    <property type="match status" value="1"/>
</dbReference>
<evidence type="ECO:0000256" key="1">
    <source>
        <dbReference type="ARBA" id="ARBA00000971"/>
    </source>
</evidence>
<dbReference type="AlphaFoldDB" id="A0A2S0HSY0"/>
<name>A0A2S0HSY0_9FLAO</name>
<dbReference type="InterPro" id="IPR020892">
    <property type="entry name" value="Cyclophilin-type_PPIase_CS"/>
</dbReference>
<dbReference type="CDD" id="cd00317">
    <property type="entry name" value="cyclophilin"/>
    <property type="match status" value="1"/>
</dbReference>
<feature type="chain" id="PRO_5015440704" description="peptidylprolyl isomerase" evidence="7">
    <location>
        <begin position="20"/>
        <end position="371"/>
    </location>
</feature>
<dbReference type="KEGG" id="aue:C5O00_00740"/>
<comment type="catalytic activity">
    <reaction evidence="1 6">
        <text>[protein]-peptidylproline (omega=180) = [protein]-peptidylproline (omega=0)</text>
        <dbReference type="Rhea" id="RHEA:16237"/>
        <dbReference type="Rhea" id="RHEA-COMP:10747"/>
        <dbReference type="Rhea" id="RHEA-COMP:10748"/>
        <dbReference type="ChEBI" id="CHEBI:83833"/>
        <dbReference type="ChEBI" id="CHEBI:83834"/>
        <dbReference type="EC" id="5.2.1.8"/>
    </reaction>
</comment>
<dbReference type="PROSITE" id="PS50072">
    <property type="entry name" value="CSA_PPIASE_2"/>
    <property type="match status" value="1"/>
</dbReference>